<sequence>MNDIFNLILSEKIKWTPTNDEEFTFSSIYKGKLVKLRMNDFPDEPLCTLFINNEERDVDEFPENWSLLKRRTP</sequence>
<evidence type="ECO:0000313" key="2">
    <source>
        <dbReference type="Proteomes" id="UP000382577"/>
    </source>
</evidence>
<dbReference type="Proteomes" id="UP000382577">
    <property type="component" value="Unassembled WGS sequence"/>
</dbReference>
<accession>A0A5E4Z0G0</accession>
<dbReference type="EMBL" id="CABPRW010000021">
    <property type="protein sequence ID" value="VVE54609.1"/>
    <property type="molecule type" value="Genomic_DNA"/>
</dbReference>
<evidence type="ECO:0000313" key="1">
    <source>
        <dbReference type="EMBL" id="VVE54609.1"/>
    </source>
</evidence>
<gene>
    <name evidence="1" type="ORF">PFI31113_04913</name>
</gene>
<protein>
    <submittedName>
        <fullName evidence="1">Uncharacterized protein</fullName>
    </submittedName>
</protein>
<proteinExistence type="predicted"/>
<organism evidence="1 2">
    <name type="scientific">Pandoraea fibrosis</name>
    <dbReference type="NCBI Taxonomy" id="1891094"/>
    <lineage>
        <taxon>Bacteria</taxon>
        <taxon>Pseudomonadati</taxon>
        <taxon>Pseudomonadota</taxon>
        <taxon>Betaproteobacteria</taxon>
        <taxon>Burkholderiales</taxon>
        <taxon>Burkholderiaceae</taxon>
        <taxon>Pandoraea</taxon>
    </lineage>
</organism>
<dbReference type="AlphaFoldDB" id="A0A5E4Z0G0"/>
<reference evidence="1 2" key="1">
    <citation type="submission" date="2019-08" db="EMBL/GenBank/DDBJ databases">
        <authorList>
            <person name="Peeters C."/>
        </authorList>
    </citation>
    <scope>NUCLEOTIDE SEQUENCE [LARGE SCALE GENOMIC DNA]</scope>
    <source>
        <strain evidence="1 2">LMG 31113</strain>
    </source>
</reference>
<name>A0A5E4Z0G0_9BURK</name>